<evidence type="ECO:0000313" key="1">
    <source>
        <dbReference type="EMBL" id="MPC27535.1"/>
    </source>
</evidence>
<dbReference type="EMBL" id="VSRR010001763">
    <property type="protein sequence ID" value="MPC27535.1"/>
    <property type="molecule type" value="Genomic_DNA"/>
</dbReference>
<proteinExistence type="predicted"/>
<dbReference type="Proteomes" id="UP000324222">
    <property type="component" value="Unassembled WGS sequence"/>
</dbReference>
<accession>A0A5B7E298</accession>
<name>A0A5B7E298_PORTR</name>
<reference evidence="1 2" key="1">
    <citation type="submission" date="2019-05" db="EMBL/GenBank/DDBJ databases">
        <title>Another draft genome of Portunus trituberculatus and its Hox gene families provides insights of decapod evolution.</title>
        <authorList>
            <person name="Jeong J.-H."/>
            <person name="Song I."/>
            <person name="Kim S."/>
            <person name="Choi T."/>
            <person name="Kim D."/>
            <person name="Ryu S."/>
            <person name="Kim W."/>
        </authorList>
    </citation>
    <scope>NUCLEOTIDE SEQUENCE [LARGE SCALE GENOMIC DNA]</scope>
    <source>
        <tissue evidence="1">Muscle</tissue>
    </source>
</reference>
<gene>
    <name evidence="1" type="ORF">E2C01_020707</name>
</gene>
<dbReference type="AlphaFoldDB" id="A0A5B7E298"/>
<keyword evidence="2" id="KW-1185">Reference proteome</keyword>
<sequence>MPAKGEGGARDMPLHPHVSYDTKCKTSSVRCPGPRCSPRPSQSSAATTASVNLPVLLVPSHLSPLCLVCCRPAFP</sequence>
<comment type="caution">
    <text evidence="1">The sequence shown here is derived from an EMBL/GenBank/DDBJ whole genome shotgun (WGS) entry which is preliminary data.</text>
</comment>
<evidence type="ECO:0000313" key="2">
    <source>
        <dbReference type="Proteomes" id="UP000324222"/>
    </source>
</evidence>
<protein>
    <submittedName>
        <fullName evidence="1">Uncharacterized protein</fullName>
    </submittedName>
</protein>
<organism evidence="1 2">
    <name type="scientific">Portunus trituberculatus</name>
    <name type="common">Swimming crab</name>
    <name type="synonym">Neptunus trituberculatus</name>
    <dbReference type="NCBI Taxonomy" id="210409"/>
    <lineage>
        <taxon>Eukaryota</taxon>
        <taxon>Metazoa</taxon>
        <taxon>Ecdysozoa</taxon>
        <taxon>Arthropoda</taxon>
        <taxon>Crustacea</taxon>
        <taxon>Multicrustacea</taxon>
        <taxon>Malacostraca</taxon>
        <taxon>Eumalacostraca</taxon>
        <taxon>Eucarida</taxon>
        <taxon>Decapoda</taxon>
        <taxon>Pleocyemata</taxon>
        <taxon>Brachyura</taxon>
        <taxon>Eubrachyura</taxon>
        <taxon>Portunoidea</taxon>
        <taxon>Portunidae</taxon>
        <taxon>Portuninae</taxon>
        <taxon>Portunus</taxon>
    </lineage>
</organism>